<dbReference type="GO" id="GO:0009395">
    <property type="term" value="P:phospholipid catabolic process"/>
    <property type="evidence" value="ECO:0007669"/>
    <property type="project" value="TreeGrafter"/>
</dbReference>
<keyword evidence="11" id="KW-0812">Transmembrane</keyword>
<dbReference type="EMBL" id="RCZP01000002">
    <property type="protein sequence ID" value="TPG60306.1"/>
    <property type="molecule type" value="Genomic_DNA"/>
</dbReference>
<keyword evidence="8" id="KW-0443">Lipid metabolism</keyword>
<gene>
    <name evidence="13" type="ORF">EAH89_02695</name>
</gene>
<dbReference type="SUPFAM" id="SSF56024">
    <property type="entry name" value="Phospholipase D/nuclease"/>
    <property type="match status" value="2"/>
</dbReference>
<keyword evidence="7" id="KW-0378">Hydrolase</keyword>
<feature type="transmembrane region" description="Helical" evidence="11">
    <location>
        <begin position="700"/>
        <end position="717"/>
    </location>
</feature>
<evidence type="ECO:0000256" key="3">
    <source>
        <dbReference type="ARBA" id="ARBA00004613"/>
    </source>
</evidence>
<feature type="transmembrane region" description="Helical" evidence="11">
    <location>
        <begin position="589"/>
        <end position="607"/>
    </location>
</feature>
<dbReference type="Proteomes" id="UP000317078">
    <property type="component" value="Unassembled WGS sequence"/>
</dbReference>
<feature type="domain" description="PLD phosphodiesterase" evidence="12">
    <location>
        <begin position="147"/>
        <end position="174"/>
    </location>
</feature>
<evidence type="ECO:0000256" key="1">
    <source>
        <dbReference type="ARBA" id="ARBA00000798"/>
    </source>
</evidence>
<comment type="subcellular location">
    <subcellularLocation>
        <location evidence="3">Secreted</location>
    </subcellularLocation>
</comment>
<dbReference type="AlphaFoldDB" id="A0A502GH73"/>
<evidence type="ECO:0000256" key="2">
    <source>
        <dbReference type="ARBA" id="ARBA00003145"/>
    </source>
</evidence>
<feature type="transmembrane region" description="Helical" evidence="11">
    <location>
        <begin position="663"/>
        <end position="685"/>
    </location>
</feature>
<dbReference type="Pfam" id="PF13091">
    <property type="entry name" value="PLDc_2"/>
    <property type="match status" value="1"/>
</dbReference>
<feature type="domain" description="PLD phosphodiesterase" evidence="12">
    <location>
        <begin position="367"/>
        <end position="394"/>
    </location>
</feature>
<dbReference type="Pfam" id="PF09335">
    <property type="entry name" value="VTT_dom"/>
    <property type="match status" value="1"/>
</dbReference>
<evidence type="ECO:0000256" key="11">
    <source>
        <dbReference type="SAM" id="Phobius"/>
    </source>
</evidence>
<keyword evidence="14" id="KW-1185">Reference proteome</keyword>
<proteinExistence type="predicted"/>
<evidence type="ECO:0000259" key="12">
    <source>
        <dbReference type="PROSITE" id="PS50035"/>
    </source>
</evidence>
<dbReference type="GO" id="GO:0005576">
    <property type="term" value="C:extracellular region"/>
    <property type="evidence" value="ECO:0007669"/>
    <property type="project" value="UniProtKB-SubCell"/>
</dbReference>
<dbReference type="InterPro" id="IPR025202">
    <property type="entry name" value="PLD-like_dom"/>
</dbReference>
<keyword evidence="6" id="KW-0677">Repeat</keyword>
<keyword evidence="11" id="KW-0472">Membrane</keyword>
<dbReference type="CDD" id="cd09143">
    <property type="entry name" value="PLDc_vPLD1_2_like_bac_2"/>
    <property type="match status" value="1"/>
</dbReference>
<evidence type="ECO:0000313" key="13">
    <source>
        <dbReference type="EMBL" id="TPG60306.1"/>
    </source>
</evidence>
<dbReference type="SMART" id="SM00155">
    <property type="entry name" value="PLDc"/>
    <property type="match status" value="2"/>
</dbReference>
<evidence type="ECO:0000313" key="14">
    <source>
        <dbReference type="Proteomes" id="UP000317078"/>
    </source>
</evidence>
<dbReference type="OrthoDB" id="8828485at2"/>
<evidence type="ECO:0000256" key="7">
    <source>
        <dbReference type="ARBA" id="ARBA00022801"/>
    </source>
</evidence>
<evidence type="ECO:0000256" key="9">
    <source>
        <dbReference type="ARBA" id="ARBA00029594"/>
    </source>
</evidence>
<name>A0A502GH73_9PROT</name>
<dbReference type="InterPro" id="IPR032816">
    <property type="entry name" value="VTT_dom"/>
</dbReference>
<evidence type="ECO:0000256" key="5">
    <source>
        <dbReference type="ARBA" id="ARBA00022525"/>
    </source>
</evidence>
<evidence type="ECO:0000256" key="4">
    <source>
        <dbReference type="ARBA" id="ARBA00018392"/>
    </source>
</evidence>
<evidence type="ECO:0000256" key="10">
    <source>
        <dbReference type="SAM" id="MobiDB-lite"/>
    </source>
</evidence>
<dbReference type="InterPro" id="IPR015679">
    <property type="entry name" value="PLipase_D_fam"/>
</dbReference>
<dbReference type="InterPro" id="IPR001736">
    <property type="entry name" value="PLipase_D/transphosphatidylase"/>
</dbReference>
<feature type="transmembrane region" description="Helical" evidence="11">
    <location>
        <begin position="561"/>
        <end position="583"/>
    </location>
</feature>
<evidence type="ECO:0000256" key="6">
    <source>
        <dbReference type="ARBA" id="ARBA00022737"/>
    </source>
</evidence>
<dbReference type="PANTHER" id="PTHR18896:SF76">
    <property type="entry name" value="PHOSPHOLIPASE"/>
    <property type="match status" value="1"/>
</dbReference>
<dbReference type="PANTHER" id="PTHR18896">
    <property type="entry name" value="PHOSPHOLIPASE D"/>
    <property type="match status" value="1"/>
</dbReference>
<keyword evidence="11" id="KW-1133">Transmembrane helix</keyword>
<sequence length="728" mass="78745">MLTDAPPRPRTLPPRAAPAPASLLDPGRNAWRVARAPRAAVLSDGATYFAALREAMLAAERSIHIVGWDIDSRTRLVGEHPPEDGLPEELGAFLTALVERRPGLSVKLLLWDYSVLYALERQLLPAITLRWGVPEGVELCLDDRTPFGASHHQKVVVVDGLVAFSGGLDLTIRRWDRNAHEPEDPGRTDPGGKPYPPFHDVQMVVDGEAAAALAELVADRWARACEECMPADPTPPAGRDPWPASVAPDLRDVTLGIARTHPKHDGAPEVREVEALYLDMIGAAERSLYIENQFLTCGRIARALIRRLKERPALEALIVAPKTHQTWLEHRTMLAGRIRFMRALRRAGVGDRVRLTFPHVARGAAESEVMVHAKVMVVDDRLLRVASSNLCNRSMGTDTECDLMVEAADEAQRAAVAGIRDRLIAEHTGATAGEVAARLRETGSILKAVKGLSRDGHSLRDVEDGDAPARSLLPGIERAADPRRPIESGEFLADYLGHPDVAPSSGEPWPLLARAALMLLPVALLLLLWKATPVAQYMTPEAMKAALTAGGSWGPAASVGLFLLLGFVAFPVNVLILGTAAAFGTWPGLLYAAVGALVSAAATYGAGRKLGPNLLRRMLGPRINRVSQSVNRNGILAVTTIRLLPVAPFTLVNLVAGAMRIRFLDYMLGTALGLLPGIALLSLVGEGLSRILEHPTPRNIGLLVLVLTAWAGITWGLQKLFRRLRHEE</sequence>
<evidence type="ECO:0000256" key="8">
    <source>
        <dbReference type="ARBA" id="ARBA00023098"/>
    </source>
</evidence>
<feature type="compositionally biased region" description="Basic and acidic residues" evidence="10">
    <location>
        <begin position="175"/>
        <end position="187"/>
    </location>
</feature>
<dbReference type="PROSITE" id="PS50035">
    <property type="entry name" value="PLD"/>
    <property type="match status" value="2"/>
</dbReference>
<protein>
    <recommendedName>
        <fullName evidence="4">Phospholipase D</fullName>
    </recommendedName>
    <alternativeName>
        <fullName evidence="9">Choline phosphatase</fullName>
    </alternativeName>
</protein>
<dbReference type="GO" id="GO:0004630">
    <property type="term" value="F:phospholipase D activity"/>
    <property type="evidence" value="ECO:0007669"/>
    <property type="project" value="UniProtKB-EC"/>
</dbReference>
<keyword evidence="5" id="KW-0964">Secreted</keyword>
<organism evidence="13 14">
    <name type="scientific">Muricoccus nepalensis</name>
    <dbReference type="NCBI Taxonomy" id="1854500"/>
    <lineage>
        <taxon>Bacteria</taxon>
        <taxon>Pseudomonadati</taxon>
        <taxon>Pseudomonadota</taxon>
        <taxon>Alphaproteobacteria</taxon>
        <taxon>Acetobacterales</taxon>
        <taxon>Roseomonadaceae</taxon>
        <taxon>Muricoccus</taxon>
    </lineage>
</organism>
<dbReference type="Gene3D" id="3.30.870.10">
    <property type="entry name" value="Endonuclease Chain A"/>
    <property type="match status" value="2"/>
</dbReference>
<reference evidence="13 14" key="1">
    <citation type="journal article" date="2019" name="Environ. Microbiol.">
        <title>Species interactions and distinct microbial communities in high Arctic permafrost affected cryosols are associated with the CH4 and CO2 gas fluxes.</title>
        <authorList>
            <person name="Altshuler I."/>
            <person name="Hamel J."/>
            <person name="Turney S."/>
            <person name="Magnuson E."/>
            <person name="Levesque R."/>
            <person name="Greer C."/>
            <person name="Whyte L.G."/>
        </authorList>
    </citation>
    <scope>NUCLEOTIDE SEQUENCE [LARGE SCALE GENOMIC DNA]</scope>
    <source>
        <strain evidence="13 14">S9.3B</strain>
    </source>
</reference>
<feature type="region of interest" description="Disordered" evidence="10">
    <location>
        <begin position="175"/>
        <end position="195"/>
    </location>
</feature>
<comment type="caution">
    <text evidence="13">The sequence shown here is derived from an EMBL/GenBank/DDBJ whole genome shotgun (WGS) entry which is preliminary data.</text>
</comment>
<comment type="catalytic activity">
    <reaction evidence="1">
        <text>a 1,2-diacyl-sn-glycero-3-phosphocholine + H2O = a 1,2-diacyl-sn-glycero-3-phosphate + choline + H(+)</text>
        <dbReference type="Rhea" id="RHEA:14445"/>
        <dbReference type="ChEBI" id="CHEBI:15354"/>
        <dbReference type="ChEBI" id="CHEBI:15377"/>
        <dbReference type="ChEBI" id="CHEBI:15378"/>
        <dbReference type="ChEBI" id="CHEBI:57643"/>
        <dbReference type="ChEBI" id="CHEBI:58608"/>
        <dbReference type="EC" id="3.1.4.4"/>
    </reaction>
</comment>
<dbReference type="CDD" id="cd09140">
    <property type="entry name" value="PLDc_vPLD1_2_like_bac_1"/>
    <property type="match status" value="1"/>
</dbReference>
<dbReference type="RefSeq" id="WP_140881236.1">
    <property type="nucleotide sequence ID" value="NZ_RCZP01000002.1"/>
</dbReference>
<accession>A0A502GH73</accession>
<comment type="function">
    <text evidence="2">Could be a virulence factor.</text>
</comment>